<reference evidence="12 13" key="1">
    <citation type="submission" date="2020-08" db="EMBL/GenBank/DDBJ databases">
        <authorList>
            <person name="Hejnol A."/>
        </authorList>
    </citation>
    <scope>NUCLEOTIDE SEQUENCE [LARGE SCALE GENOMIC DNA]</scope>
</reference>
<accession>A0A7I8VBB4</accession>
<dbReference type="PRINTS" id="PR00237">
    <property type="entry name" value="GPCRRHODOPSN"/>
</dbReference>
<evidence type="ECO:0000256" key="4">
    <source>
        <dbReference type="ARBA" id="ARBA00022989"/>
    </source>
</evidence>
<dbReference type="SUPFAM" id="SSF81321">
    <property type="entry name" value="Family A G protein-coupled receptor-like"/>
    <property type="match status" value="1"/>
</dbReference>
<sequence length="320" mass="36105">MLDCCCYDSYNLWSAGKWLSLLGCIYTSSHEDASKHIYRTANLAISDLSLCVITQPFNLLMIHKSSWPLGATMCKLVPMFAGTNVFVSTMSIAAIALDRFQMIVYPTRDSIKQLGALAAIVVIWFLSILMASPQLLFVQYNDAREDSQFGRLPPMCIEGHSFLYEKAAYSISSLVIQYIVPIVIVTSTHARIFAQLKRRFRTNQISRNKREGNINRRTTSLLLSIALTFGLAWLPLNIVNIIADFNYKQMTALDSQNILIALCHISTTCSACVNPVLYGWLNENFKKEFRKVLRLPLYNNKNHSAGTTRIDETKSLQAIP</sequence>
<dbReference type="Proteomes" id="UP000549394">
    <property type="component" value="Unassembled WGS sequence"/>
</dbReference>
<protein>
    <submittedName>
        <fullName evidence="12">DgyrCDS2347</fullName>
    </submittedName>
</protein>
<evidence type="ECO:0000259" key="11">
    <source>
        <dbReference type="PROSITE" id="PS50262"/>
    </source>
</evidence>
<dbReference type="PRINTS" id="PR01012">
    <property type="entry name" value="NRPEPTIDEYR"/>
</dbReference>
<evidence type="ECO:0000256" key="6">
    <source>
        <dbReference type="ARBA" id="ARBA00023136"/>
    </source>
</evidence>
<dbReference type="Pfam" id="PF00001">
    <property type="entry name" value="7tm_1"/>
    <property type="match status" value="1"/>
</dbReference>
<comment type="subcellular location">
    <subcellularLocation>
        <location evidence="1">Membrane</location>
        <topology evidence="1">Multi-pass membrane protein</topology>
    </subcellularLocation>
</comment>
<organism evidence="12 13">
    <name type="scientific">Dimorphilus gyrociliatus</name>
    <dbReference type="NCBI Taxonomy" id="2664684"/>
    <lineage>
        <taxon>Eukaryota</taxon>
        <taxon>Metazoa</taxon>
        <taxon>Spiralia</taxon>
        <taxon>Lophotrochozoa</taxon>
        <taxon>Annelida</taxon>
        <taxon>Polychaeta</taxon>
        <taxon>Polychaeta incertae sedis</taxon>
        <taxon>Dinophilidae</taxon>
        <taxon>Dimorphilus</taxon>
    </lineage>
</organism>
<evidence type="ECO:0000313" key="13">
    <source>
        <dbReference type="Proteomes" id="UP000549394"/>
    </source>
</evidence>
<dbReference type="InterPro" id="IPR000611">
    <property type="entry name" value="NPY_rcpt"/>
</dbReference>
<evidence type="ECO:0000256" key="7">
    <source>
        <dbReference type="ARBA" id="ARBA00023170"/>
    </source>
</evidence>
<feature type="domain" description="G-protein coupled receptors family 1 profile" evidence="11">
    <location>
        <begin position="16"/>
        <end position="278"/>
    </location>
</feature>
<evidence type="ECO:0000256" key="1">
    <source>
        <dbReference type="ARBA" id="ARBA00004141"/>
    </source>
</evidence>
<comment type="similarity">
    <text evidence="2 9">Belongs to the G-protein coupled receptor 1 family.</text>
</comment>
<dbReference type="GO" id="GO:0016020">
    <property type="term" value="C:membrane"/>
    <property type="evidence" value="ECO:0007669"/>
    <property type="project" value="UniProtKB-SubCell"/>
</dbReference>
<name>A0A7I8VBB4_9ANNE</name>
<dbReference type="GO" id="GO:0004983">
    <property type="term" value="F:neuropeptide Y receptor activity"/>
    <property type="evidence" value="ECO:0007669"/>
    <property type="project" value="InterPro"/>
</dbReference>
<feature type="transmembrane region" description="Helical" evidence="10">
    <location>
        <begin position="175"/>
        <end position="194"/>
    </location>
</feature>
<keyword evidence="7 9" id="KW-0675">Receptor</keyword>
<dbReference type="OrthoDB" id="9046662at2759"/>
<evidence type="ECO:0000256" key="8">
    <source>
        <dbReference type="ARBA" id="ARBA00023224"/>
    </source>
</evidence>
<evidence type="ECO:0000313" key="12">
    <source>
        <dbReference type="EMBL" id="CAD5113156.1"/>
    </source>
</evidence>
<feature type="transmembrane region" description="Helical" evidence="10">
    <location>
        <begin position="258"/>
        <end position="281"/>
    </location>
</feature>
<dbReference type="Gene3D" id="1.20.1070.10">
    <property type="entry name" value="Rhodopsin 7-helix transmembrane proteins"/>
    <property type="match status" value="1"/>
</dbReference>
<evidence type="ECO:0000256" key="9">
    <source>
        <dbReference type="RuleBase" id="RU000688"/>
    </source>
</evidence>
<dbReference type="InterPro" id="IPR017452">
    <property type="entry name" value="GPCR_Rhodpsn_7TM"/>
</dbReference>
<keyword evidence="5 9" id="KW-0297">G-protein coupled receptor</keyword>
<feature type="transmembrane region" description="Helical" evidence="10">
    <location>
        <begin position="219"/>
        <end position="238"/>
    </location>
</feature>
<dbReference type="InterPro" id="IPR000276">
    <property type="entry name" value="GPCR_Rhodpsn"/>
</dbReference>
<comment type="caution">
    <text evidence="12">The sequence shown here is derived from an EMBL/GenBank/DDBJ whole genome shotgun (WGS) entry which is preliminary data.</text>
</comment>
<dbReference type="PANTHER" id="PTHR24235">
    <property type="entry name" value="NEUROPEPTIDE Y RECEPTOR"/>
    <property type="match status" value="1"/>
</dbReference>
<keyword evidence="13" id="KW-1185">Reference proteome</keyword>
<dbReference type="PROSITE" id="PS00237">
    <property type="entry name" value="G_PROTEIN_RECEP_F1_1"/>
    <property type="match status" value="1"/>
</dbReference>
<dbReference type="PANTHER" id="PTHR24235:SF12">
    <property type="entry name" value="G-PROTEIN COUPLED RECEPTORS FAMILY 1 PROFILE DOMAIN-CONTAINING PROTEIN"/>
    <property type="match status" value="1"/>
</dbReference>
<keyword evidence="6 10" id="KW-0472">Membrane</keyword>
<dbReference type="PROSITE" id="PS50262">
    <property type="entry name" value="G_PROTEIN_RECEP_F1_2"/>
    <property type="match status" value="1"/>
</dbReference>
<keyword evidence="3 9" id="KW-0812">Transmembrane</keyword>
<dbReference type="AlphaFoldDB" id="A0A7I8VBB4"/>
<evidence type="ECO:0000256" key="5">
    <source>
        <dbReference type="ARBA" id="ARBA00023040"/>
    </source>
</evidence>
<feature type="transmembrane region" description="Helical" evidence="10">
    <location>
        <begin position="76"/>
        <end position="97"/>
    </location>
</feature>
<feature type="transmembrane region" description="Helical" evidence="10">
    <location>
        <begin position="117"/>
        <end position="137"/>
    </location>
</feature>
<keyword evidence="8 9" id="KW-0807">Transducer</keyword>
<keyword evidence="4 10" id="KW-1133">Transmembrane helix</keyword>
<dbReference type="EMBL" id="CAJFCJ010000003">
    <property type="protein sequence ID" value="CAD5113156.1"/>
    <property type="molecule type" value="Genomic_DNA"/>
</dbReference>
<evidence type="ECO:0000256" key="10">
    <source>
        <dbReference type="SAM" id="Phobius"/>
    </source>
</evidence>
<proteinExistence type="inferred from homology"/>
<gene>
    <name evidence="12" type="ORF">DGYR_LOCUS2191</name>
</gene>
<evidence type="ECO:0000256" key="3">
    <source>
        <dbReference type="ARBA" id="ARBA00022692"/>
    </source>
</evidence>
<evidence type="ECO:0000256" key="2">
    <source>
        <dbReference type="ARBA" id="ARBA00010663"/>
    </source>
</evidence>